<evidence type="ECO:0000259" key="1">
    <source>
        <dbReference type="Pfam" id="PF03061"/>
    </source>
</evidence>
<comment type="caution">
    <text evidence="2">The sequence shown here is derived from an EMBL/GenBank/DDBJ whole genome shotgun (WGS) entry which is preliminary data.</text>
</comment>
<dbReference type="SUPFAM" id="SSF54637">
    <property type="entry name" value="Thioesterase/thiol ester dehydrase-isomerase"/>
    <property type="match status" value="1"/>
</dbReference>
<dbReference type="AlphaFoldDB" id="A0A5A9W488"/>
<dbReference type="EMBL" id="SMRS01000003">
    <property type="protein sequence ID" value="KAA0875517.1"/>
    <property type="molecule type" value="Genomic_DNA"/>
</dbReference>
<organism evidence="2 3">
    <name type="scientific">Nitrincola tapanii</name>
    <dbReference type="NCBI Taxonomy" id="1708751"/>
    <lineage>
        <taxon>Bacteria</taxon>
        <taxon>Pseudomonadati</taxon>
        <taxon>Pseudomonadota</taxon>
        <taxon>Gammaproteobacteria</taxon>
        <taxon>Oceanospirillales</taxon>
        <taxon>Oceanospirillaceae</taxon>
        <taxon>Nitrincola</taxon>
    </lineage>
</organism>
<keyword evidence="3" id="KW-1185">Reference proteome</keyword>
<reference evidence="2 3" key="1">
    <citation type="submission" date="2019-03" db="EMBL/GenBank/DDBJ databases">
        <title>Nitrincola sp. nov. isolated from an Indian soda lake.</title>
        <authorList>
            <person name="Joshi A."/>
            <person name="Thite S.V."/>
            <person name="Joseph N."/>
            <person name="Dhotre D."/>
            <person name="Moorthy M."/>
            <person name="Shouche Y.S."/>
        </authorList>
    </citation>
    <scope>NUCLEOTIDE SEQUENCE [LARGE SCALE GENOMIC DNA]</scope>
    <source>
        <strain evidence="2 3">MEB193</strain>
    </source>
</reference>
<accession>A0A5A9W488</accession>
<dbReference type="Pfam" id="PF03061">
    <property type="entry name" value="4HBT"/>
    <property type="match status" value="1"/>
</dbReference>
<proteinExistence type="predicted"/>
<dbReference type="CDD" id="cd03443">
    <property type="entry name" value="PaaI_thioesterase"/>
    <property type="match status" value="1"/>
</dbReference>
<sequence>MDLPTLQDFLAREFPQFEGEVLSLNETCCCLGLQIEDKHLRPGRTVSGPTLMALADVALYAAILARLGPIALAVTTDFTCHFLNKPSADRPLLAEASLLKLGKRLVIGEVRLFSEGEQACLAHVVATYSIPPQLTNARV</sequence>
<dbReference type="Proteomes" id="UP000325302">
    <property type="component" value="Unassembled WGS sequence"/>
</dbReference>
<evidence type="ECO:0000313" key="2">
    <source>
        <dbReference type="EMBL" id="KAA0875517.1"/>
    </source>
</evidence>
<dbReference type="InterPro" id="IPR029069">
    <property type="entry name" value="HotDog_dom_sf"/>
</dbReference>
<protein>
    <submittedName>
        <fullName evidence="2">PaaI family thioesterase</fullName>
    </submittedName>
</protein>
<dbReference type="InterPro" id="IPR006683">
    <property type="entry name" value="Thioestr_dom"/>
</dbReference>
<dbReference type="OrthoDB" id="9805304at2"/>
<evidence type="ECO:0000313" key="3">
    <source>
        <dbReference type="Proteomes" id="UP000325302"/>
    </source>
</evidence>
<dbReference type="Gene3D" id="3.10.129.10">
    <property type="entry name" value="Hotdog Thioesterase"/>
    <property type="match status" value="1"/>
</dbReference>
<gene>
    <name evidence="2" type="ORF">E1H14_05450</name>
</gene>
<name>A0A5A9W488_9GAMM</name>
<dbReference type="GO" id="GO:0016790">
    <property type="term" value="F:thiolester hydrolase activity"/>
    <property type="evidence" value="ECO:0007669"/>
    <property type="project" value="UniProtKB-ARBA"/>
</dbReference>
<feature type="domain" description="Thioesterase" evidence="1">
    <location>
        <begin position="45"/>
        <end position="120"/>
    </location>
</feature>